<protein>
    <submittedName>
        <fullName evidence="1">BTB/POZ domain-containing NPY2-like protein</fullName>
    </submittedName>
</protein>
<dbReference type="Proteomes" id="UP000325315">
    <property type="component" value="Unassembled WGS sequence"/>
</dbReference>
<comment type="caution">
    <text evidence="1">The sequence shown here is derived from an EMBL/GenBank/DDBJ whole genome shotgun (WGS) entry which is preliminary data.</text>
</comment>
<gene>
    <name evidence="1" type="ORF">EPI10_024347</name>
</gene>
<dbReference type="EMBL" id="SMMG02000005">
    <property type="protein sequence ID" value="KAA3474014.1"/>
    <property type="molecule type" value="Genomic_DNA"/>
</dbReference>
<evidence type="ECO:0000313" key="2">
    <source>
        <dbReference type="Proteomes" id="UP000325315"/>
    </source>
</evidence>
<dbReference type="OrthoDB" id="624345at2759"/>
<reference evidence="2" key="1">
    <citation type="journal article" date="2019" name="Plant Biotechnol. J.">
        <title>Genome sequencing of the Australian wild diploid species Gossypium australe highlights disease resistance and delayed gland morphogenesis.</title>
        <authorList>
            <person name="Cai Y."/>
            <person name="Cai X."/>
            <person name="Wang Q."/>
            <person name="Wang P."/>
            <person name="Zhang Y."/>
            <person name="Cai C."/>
            <person name="Xu Y."/>
            <person name="Wang K."/>
            <person name="Zhou Z."/>
            <person name="Wang C."/>
            <person name="Geng S."/>
            <person name="Li B."/>
            <person name="Dong Q."/>
            <person name="Hou Y."/>
            <person name="Wang H."/>
            <person name="Ai P."/>
            <person name="Liu Z."/>
            <person name="Yi F."/>
            <person name="Sun M."/>
            <person name="An G."/>
            <person name="Cheng J."/>
            <person name="Zhang Y."/>
            <person name="Shi Q."/>
            <person name="Xie Y."/>
            <person name="Shi X."/>
            <person name="Chang Y."/>
            <person name="Huang F."/>
            <person name="Chen Y."/>
            <person name="Hong S."/>
            <person name="Mi L."/>
            <person name="Sun Q."/>
            <person name="Zhang L."/>
            <person name="Zhou B."/>
            <person name="Peng R."/>
            <person name="Zhang X."/>
            <person name="Liu F."/>
        </authorList>
    </citation>
    <scope>NUCLEOTIDE SEQUENCE [LARGE SCALE GENOMIC DNA]</scope>
    <source>
        <strain evidence="2">cv. PA1801</strain>
    </source>
</reference>
<keyword evidence="2" id="KW-1185">Reference proteome</keyword>
<dbReference type="AlphaFoldDB" id="A0A5B6VYE2"/>
<organism evidence="1 2">
    <name type="scientific">Gossypium australe</name>
    <dbReference type="NCBI Taxonomy" id="47621"/>
    <lineage>
        <taxon>Eukaryota</taxon>
        <taxon>Viridiplantae</taxon>
        <taxon>Streptophyta</taxon>
        <taxon>Embryophyta</taxon>
        <taxon>Tracheophyta</taxon>
        <taxon>Spermatophyta</taxon>
        <taxon>Magnoliopsida</taxon>
        <taxon>eudicotyledons</taxon>
        <taxon>Gunneridae</taxon>
        <taxon>Pentapetalae</taxon>
        <taxon>rosids</taxon>
        <taxon>malvids</taxon>
        <taxon>Malvales</taxon>
        <taxon>Malvaceae</taxon>
        <taxon>Malvoideae</taxon>
        <taxon>Gossypium</taxon>
    </lineage>
</organism>
<proteinExistence type="predicted"/>
<name>A0A5B6VYE2_9ROSI</name>
<sequence length="98" mass="11188">MRWMAYYKRDGGMEGVLCDRVKQAMFLALQRVFGVSFFGVKRGDLVGVEIRIYVGLEVVAVGSGGADSKEMSGNILRFGFLWENVFYLKHRSKRLEFP</sequence>
<accession>A0A5B6VYE2</accession>
<evidence type="ECO:0000313" key="1">
    <source>
        <dbReference type="EMBL" id="KAA3474014.1"/>
    </source>
</evidence>